<dbReference type="EMBL" id="MPGH01000017">
    <property type="protein sequence ID" value="OLN96427.1"/>
    <property type="molecule type" value="Genomic_DNA"/>
</dbReference>
<feature type="compositionally biased region" description="Basic residues" evidence="1">
    <location>
        <begin position="1"/>
        <end position="12"/>
    </location>
</feature>
<name>A0A1Q8S4V1_9PEZI</name>
<evidence type="ECO:0000259" key="2">
    <source>
        <dbReference type="SMART" id="SM00478"/>
    </source>
</evidence>
<dbReference type="PANTHER" id="PTHR47203">
    <property type="match status" value="1"/>
</dbReference>
<gene>
    <name evidence="3" type="ORF">CCHL11_00634</name>
</gene>
<dbReference type="Pfam" id="PF00730">
    <property type="entry name" value="HhH-GPD"/>
    <property type="match status" value="1"/>
</dbReference>
<feature type="region of interest" description="Disordered" evidence="1">
    <location>
        <begin position="1"/>
        <end position="42"/>
    </location>
</feature>
<dbReference type="CDD" id="cd00056">
    <property type="entry name" value="ENDO3c"/>
    <property type="match status" value="1"/>
</dbReference>
<dbReference type="OrthoDB" id="5607at2759"/>
<dbReference type="GO" id="GO:0006285">
    <property type="term" value="P:base-excision repair, AP site formation"/>
    <property type="evidence" value="ECO:0007669"/>
    <property type="project" value="UniProtKB-ARBA"/>
</dbReference>
<dbReference type="Proteomes" id="UP000186583">
    <property type="component" value="Unassembled WGS sequence"/>
</dbReference>
<dbReference type="Gene3D" id="1.10.340.30">
    <property type="entry name" value="Hypothetical protein, domain 2"/>
    <property type="match status" value="1"/>
</dbReference>
<evidence type="ECO:0000313" key="3">
    <source>
        <dbReference type="EMBL" id="OLN96427.1"/>
    </source>
</evidence>
<proteinExistence type="predicted"/>
<accession>A0A1Q8S4V1</accession>
<feature type="region of interest" description="Disordered" evidence="1">
    <location>
        <begin position="426"/>
        <end position="462"/>
    </location>
</feature>
<keyword evidence="4" id="KW-1185">Reference proteome</keyword>
<evidence type="ECO:0000313" key="4">
    <source>
        <dbReference type="Proteomes" id="UP000186583"/>
    </source>
</evidence>
<evidence type="ECO:0000256" key="1">
    <source>
        <dbReference type="SAM" id="MobiDB-lite"/>
    </source>
</evidence>
<sequence length="462" mass="51526">MTQRRKRAKKTNHPTLSLHDDDGHFSHGLGSIDKNSESSFENDNTLAQVPHDKNISKAIKSDKITEKAVYKAAKLARVSKNNPYGLMPGSTPFPQWEGPSAEQCQTVHDILTEKHGEFTAPSKIPPPSTSVAGCGEVPDVVDAMMRTMVSQHTTMENANKAISNVSVKFGQLETTGVSAGIIDWNKVRLMPEEDLKKAITPAGLINKRAKDMKLCLDSIYEENQFRRSVYLREKETGEAANVSGAAQLTQGQKDYQLRKIESGILTMDHVRGMTRDEAMFEFTKYRGIGVKTASCLVLFCLQLPSFAVDTHVWRLCKWLKWVPANADRDKTYKHCEVKVPDHLKYGLHQLLICHGKNCQRCDSNTVRGTRVWAKTVCPLEHLVDRFDKRTTKAHENIIKKKIVSSALNPKGSVDTVVEQETISITNHEEAENNTPGPEVSNHIIAKESDGTSSNEKNPILSI</sequence>
<dbReference type="SUPFAM" id="SSF48150">
    <property type="entry name" value="DNA-glycosylase"/>
    <property type="match status" value="1"/>
</dbReference>
<protein>
    <submittedName>
        <fullName evidence="3">Putative DNA glycosylase At3g47830-like protein 1</fullName>
    </submittedName>
</protein>
<comment type="caution">
    <text evidence="3">The sequence shown here is derived from an EMBL/GenBank/DDBJ whole genome shotgun (WGS) entry which is preliminary data.</text>
</comment>
<reference evidence="3 4" key="1">
    <citation type="submission" date="2016-11" db="EMBL/GenBank/DDBJ databases">
        <title>Draft Genome Assembly of Colletotrichum chlorophyti a pathogen of herbaceous plants.</title>
        <authorList>
            <person name="Gan P."/>
            <person name="Narusaka M."/>
            <person name="Tsushima A."/>
            <person name="Narusaka Y."/>
            <person name="Takano Y."/>
            <person name="Shirasu K."/>
        </authorList>
    </citation>
    <scope>NUCLEOTIDE SEQUENCE [LARGE SCALE GENOMIC DNA]</scope>
    <source>
        <strain evidence="3 4">NTL11</strain>
    </source>
</reference>
<dbReference type="SMART" id="SM00478">
    <property type="entry name" value="ENDO3c"/>
    <property type="match status" value="1"/>
</dbReference>
<dbReference type="InterPro" id="IPR003265">
    <property type="entry name" value="HhH-GPD_domain"/>
</dbReference>
<dbReference type="PANTHER" id="PTHR47203:SF1">
    <property type="entry name" value="HYPOTHETICAL BASE EXCISION DNA REPAIR PROTEIN (EUROFUNG)"/>
    <property type="match status" value="1"/>
</dbReference>
<dbReference type="InterPro" id="IPR011257">
    <property type="entry name" value="DNA_glycosylase"/>
</dbReference>
<organism evidence="3 4">
    <name type="scientific">Colletotrichum chlorophyti</name>
    <dbReference type="NCBI Taxonomy" id="708187"/>
    <lineage>
        <taxon>Eukaryota</taxon>
        <taxon>Fungi</taxon>
        <taxon>Dikarya</taxon>
        <taxon>Ascomycota</taxon>
        <taxon>Pezizomycotina</taxon>
        <taxon>Sordariomycetes</taxon>
        <taxon>Hypocreomycetidae</taxon>
        <taxon>Glomerellales</taxon>
        <taxon>Glomerellaceae</taxon>
        <taxon>Colletotrichum</taxon>
    </lineage>
</organism>
<feature type="domain" description="HhH-GPD" evidence="2">
    <location>
        <begin position="149"/>
        <end position="357"/>
    </location>
</feature>
<dbReference type="AlphaFoldDB" id="A0A1Q8S4V1"/>
<dbReference type="GO" id="GO:0003824">
    <property type="term" value="F:catalytic activity"/>
    <property type="evidence" value="ECO:0007669"/>
    <property type="project" value="InterPro"/>
</dbReference>